<proteinExistence type="predicted"/>
<protein>
    <submittedName>
        <fullName evidence="2">Uncharacterized protein</fullName>
    </submittedName>
</protein>
<name>A0A8X6TZ37_NEPPI</name>
<evidence type="ECO:0000313" key="3">
    <source>
        <dbReference type="Proteomes" id="UP000887013"/>
    </source>
</evidence>
<feature type="region of interest" description="Disordered" evidence="1">
    <location>
        <begin position="19"/>
        <end position="98"/>
    </location>
</feature>
<reference evidence="2" key="1">
    <citation type="submission" date="2020-08" db="EMBL/GenBank/DDBJ databases">
        <title>Multicomponent nature underlies the extraordinary mechanical properties of spider dragline silk.</title>
        <authorList>
            <person name="Kono N."/>
            <person name="Nakamura H."/>
            <person name="Mori M."/>
            <person name="Yoshida Y."/>
            <person name="Ohtoshi R."/>
            <person name="Malay A.D."/>
            <person name="Moran D.A.P."/>
            <person name="Tomita M."/>
            <person name="Numata K."/>
            <person name="Arakawa K."/>
        </authorList>
    </citation>
    <scope>NUCLEOTIDE SEQUENCE</scope>
</reference>
<evidence type="ECO:0000256" key="1">
    <source>
        <dbReference type="SAM" id="MobiDB-lite"/>
    </source>
</evidence>
<gene>
    <name evidence="2" type="primary">AVEN_56591_2</name>
    <name evidence="2" type="ORF">NPIL_71411</name>
</gene>
<dbReference type="EMBL" id="BMAW01019336">
    <property type="protein sequence ID" value="GFT62801.1"/>
    <property type="molecule type" value="Genomic_DNA"/>
</dbReference>
<accession>A0A8X6TZ37</accession>
<comment type="caution">
    <text evidence="2">The sequence shown here is derived from an EMBL/GenBank/DDBJ whole genome shotgun (WGS) entry which is preliminary data.</text>
</comment>
<keyword evidence="3" id="KW-1185">Reference proteome</keyword>
<dbReference type="Proteomes" id="UP000887013">
    <property type="component" value="Unassembled WGS sequence"/>
</dbReference>
<organism evidence="2 3">
    <name type="scientific">Nephila pilipes</name>
    <name type="common">Giant wood spider</name>
    <name type="synonym">Nephila maculata</name>
    <dbReference type="NCBI Taxonomy" id="299642"/>
    <lineage>
        <taxon>Eukaryota</taxon>
        <taxon>Metazoa</taxon>
        <taxon>Ecdysozoa</taxon>
        <taxon>Arthropoda</taxon>
        <taxon>Chelicerata</taxon>
        <taxon>Arachnida</taxon>
        <taxon>Araneae</taxon>
        <taxon>Araneomorphae</taxon>
        <taxon>Entelegynae</taxon>
        <taxon>Araneoidea</taxon>
        <taxon>Nephilidae</taxon>
        <taxon>Nephila</taxon>
    </lineage>
</organism>
<dbReference type="AlphaFoldDB" id="A0A8X6TZ37"/>
<evidence type="ECO:0000313" key="2">
    <source>
        <dbReference type="EMBL" id="GFT62801.1"/>
    </source>
</evidence>
<feature type="compositionally biased region" description="Basic and acidic residues" evidence="1">
    <location>
        <begin position="56"/>
        <end position="73"/>
    </location>
</feature>
<sequence>MRRKLKDVDFHVAEAFIEEDKEGGSASDCQSLRRQDSVTQTRPATEPPFSRSGSNSDDHVRITTTAIEKRQRCFEPWTKGSEVDRPTNQAEKISHRAG</sequence>